<dbReference type="PROSITE" id="PS51194">
    <property type="entry name" value="HELICASE_CTER"/>
    <property type="match status" value="1"/>
</dbReference>
<gene>
    <name evidence="5" type="ORF">I7730_20390</name>
</gene>
<accession>A0A8H9N3F8</accession>
<evidence type="ECO:0000256" key="1">
    <source>
        <dbReference type="ARBA" id="ARBA00022801"/>
    </source>
</evidence>
<dbReference type="SMART" id="SM00490">
    <property type="entry name" value="HELICc"/>
    <property type="match status" value="1"/>
</dbReference>
<dbReference type="InterPro" id="IPR027417">
    <property type="entry name" value="P-loop_NTPase"/>
</dbReference>
<evidence type="ECO:0000259" key="4">
    <source>
        <dbReference type="PROSITE" id="PS51194"/>
    </source>
</evidence>
<dbReference type="Pfam" id="PF00271">
    <property type="entry name" value="Helicase_C"/>
    <property type="match status" value="1"/>
</dbReference>
<dbReference type="PROSITE" id="PS51192">
    <property type="entry name" value="HELICASE_ATP_BIND_1"/>
    <property type="match status" value="1"/>
</dbReference>
<name>A0A8H9N3F8_VIBVL</name>
<organism evidence="5">
    <name type="scientific">Vibrio vulnificus</name>
    <dbReference type="NCBI Taxonomy" id="672"/>
    <lineage>
        <taxon>Bacteria</taxon>
        <taxon>Pseudomonadati</taxon>
        <taxon>Pseudomonadota</taxon>
        <taxon>Gammaproteobacteria</taxon>
        <taxon>Vibrionales</taxon>
        <taxon>Vibrionaceae</taxon>
        <taxon>Vibrio</taxon>
    </lineage>
</organism>
<dbReference type="AlphaFoldDB" id="A0A8H9N3F8"/>
<dbReference type="InterPro" id="IPR000330">
    <property type="entry name" value="SNF2_N"/>
</dbReference>
<evidence type="ECO:0000313" key="5">
    <source>
        <dbReference type="EMBL" id="HAS8542151.1"/>
    </source>
</evidence>
<feature type="domain" description="Helicase ATP-binding" evidence="3">
    <location>
        <begin position="127"/>
        <end position="284"/>
    </location>
</feature>
<keyword evidence="2 5" id="KW-0347">Helicase</keyword>
<dbReference type="GO" id="GO:0016787">
    <property type="term" value="F:hydrolase activity"/>
    <property type="evidence" value="ECO:0007669"/>
    <property type="project" value="UniProtKB-KW"/>
</dbReference>
<evidence type="ECO:0000259" key="3">
    <source>
        <dbReference type="PROSITE" id="PS51192"/>
    </source>
</evidence>
<dbReference type="Pfam" id="PF00176">
    <property type="entry name" value="SNF2-rel_dom"/>
    <property type="match status" value="1"/>
</dbReference>
<reference evidence="5" key="1">
    <citation type="journal article" date="2018" name="Genome Biol.">
        <title>SKESA: strategic k-mer extension for scrupulous assemblies.</title>
        <authorList>
            <person name="Souvorov A."/>
            <person name="Agarwala R."/>
            <person name="Lipman D.J."/>
        </authorList>
    </citation>
    <scope>NUCLEOTIDE SEQUENCE</scope>
    <source>
        <strain evidence="5">BCW_3452</strain>
    </source>
</reference>
<dbReference type="Proteomes" id="UP000863257">
    <property type="component" value="Unassembled WGS sequence"/>
</dbReference>
<dbReference type="SMART" id="SM00487">
    <property type="entry name" value="DEXDc"/>
    <property type="match status" value="1"/>
</dbReference>
<dbReference type="GO" id="GO:0031297">
    <property type="term" value="P:replication fork processing"/>
    <property type="evidence" value="ECO:0007669"/>
    <property type="project" value="TreeGrafter"/>
</dbReference>
<dbReference type="GO" id="GO:0004386">
    <property type="term" value="F:helicase activity"/>
    <property type="evidence" value="ECO:0007669"/>
    <property type="project" value="UniProtKB-KW"/>
</dbReference>
<protein>
    <submittedName>
        <fullName evidence="5">DEAD/DEAH box helicase</fullName>
    </submittedName>
</protein>
<dbReference type="SUPFAM" id="SSF52540">
    <property type="entry name" value="P-loop containing nucleoside triphosphate hydrolases"/>
    <property type="match status" value="2"/>
</dbReference>
<dbReference type="InterPro" id="IPR014001">
    <property type="entry name" value="Helicase_ATP-bd"/>
</dbReference>
<proteinExistence type="predicted"/>
<dbReference type="PANTHER" id="PTHR45766:SF6">
    <property type="entry name" value="SWI_SNF-RELATED MATRIX-ASSOCIATED ACTIN-DEPENDENT REGULATOR OF CHROMATIN SUBFAMILY A-LIKE PROTEIN 1"/>
    <property type="match status" value="1"/>
</dbReference>
<keyword evidence="1" id="KW-0378">Hydrolase</keyword>
<reference evidence="5" key="2">
    <citation type="submission" date="2019-01" db="EMBL/GenBank/DDBJ databases">
        <authorList>
            <consortium name="NCBI Pathogen Detection Project"/>
        </authorList>
    </citation>
    <scope>NUCLEOTIDE SEQUENCE</scope>
    <source>
        <strain evidence="5">BCW_3452</strain>
    </source>
</reference>
<sequence>MQRIKLSTDYGLLVVEYPINDWKRQKLSPLKLNFDGNSKTWTTSASRAREVVEHIKNFGGNMELSADLSRELNLNIHGFSQDEITAEKEKWKDHPSFAEAPTNSFDKEQIHLTETTTPFNYQWAGVERGIELGGRILLADDMGLGKTLQAIALSDFYKERAPILVASPATLLYNWKSEYEKFLADIDPEDIVVLDNGKKKPEQTVAICSYKYITTHMEEIKDFLNAGGIFILDEAHTIKDMETAVGRCAVEIMHYSKYVIAITGTPLLNRVRELWPILHGLDPIYWNDFDAFKERYCEGHLQKIGTHPSGKAKFRYNADGGSNLLELMSIMRERHMIRRLKKDVLTQLPPKIRSTITLNLTQTDKSFEEFIAELREQSRDTLIKNNFDAARSLSEVRGIIGYDPSTSDEDLEKLDGKTRRLKDPIFTLYEDSGLAKVNEVADWFEEMLEANPDEKLILFAQHQSVLDTLEDVFARKFPKKSSIRIDGKVSPKKRKEREQEFQTNPDCGFAFLSIGAGYAGLTLTAARLVGVVQMPWSSRVAVQMEDRAHRITQEEVVHALYFLGNNAFDAFFYNMIERKADTSNTVLDGVRGEDFESNVRSAPDDEVEFSSNDALLTLLEMIAEEIKEEQELAA</sequence>
<dbReference type="EMBL" id="DACRBY010000032">
    <property type="protein sequence ID" value="HAS8542151.1"/>
    <property type="molecule type" value="Genomic_DNA"/>
</dbReference>
<dbReference type="InterPro" id="IPR001650">
    <property type="entry name" value="Helicase_C-like"/>
</dbReference>
<dbReference type="Gene3D" id="3.40.50.300">
    <property type="entry name" value="P-loop containing nucleotide triphosphate hydrolases"/>
    <property type="match status" value="1"/>
</dbReference>
<dbReference type="PANTHER" id="PTHR45766">
    <property type="entry name" value="DNA ANNEALING HELICASE AND ENDONUCLEASE ZRANB3 FAMILY MEMBER"/>
    <property type="match status" value="1"/>
</dbReference>
<dbReference type="GO" id="GO:0005524">
    <property type="term" value="F:ATP binding"/>
    <property type="evidence" value="ECO:0007669"/>
    <property type="project" value="InterPro"/>
</dbReference>
<evidence type="ECO:0000256" key="2">
    <source>
        <dbReference type="ARBA" id="ARBA00022806"/>
    </source>
</evidence>
<keyword evidence="2 5" id="KW-0067">ATP-binding</keyword>
<feature type="domain" description="Helicase C-terminal" evidence="4">
    <location>
        <begin position="436"/>
        <end position="598"/>
    </location>
</feature>
<dbReference type="InterPro" id="IPR049730">
    <property type="entry name" value="SNF2/RAD54-like_C"/>
</dbReference>
<keyword evidence="2 5" id="KW-0547">Nucleotide-binding</keyword>
<dbReference type="InterPro" id="IPR038718">
    <property type="entry name" value="SNF2-like_sf"/>
</dbReference>
<dbReference type="Gene3D" id="3.40.50.10810">
    <property type="entry name" value="Tandem AAA-ATPase domain"/>
    <property type="match status" value="1"/>
</dbReference>
<dbReference type="GO" id="GO:0006281">
    <property type="term" value="P:DNA repair"/>
    <property type="evidence" value="ECO:0007669"/>
    <property type="project" value="TreeGrafter"/>
</dbReference>
<dbReference type="CDD" id="cd18793">
    <property type="entry name" value="SF2_C_SNF"/>
    <property type="match status" value="1"/>
</dbReference>
<comment type="caution">
    <text evidence="5">The sequence shown here is derived from an EMBL/GenBank/DDBJ whole genome shotgun (WGS) entry which is preliminary data.</text>
</comment>